<evidence type="ECO:0000313" key="14">
    <source>
        <dbReference type="Proteomes" id="UP000002745"/>
    </source>
</evidence>
<evidence type="ECO:0000256" key="5">
    <source>
        <dbReference type="ARBA" id="ARBA00011193"/>
    </source>
</evidence>
<dbReference type="Gene3D" id="3.40.50.9100">
    <property type="entry name" value="Dehydroquinase, class II"/>
    <property type="match status" value="1"/>
</dbReference>
<evidence type="ECO:0000256" key="10">
    <source>
        <dbReference type="PIRSR" id="PIRSR001399-1"/>
    </source>
</evidence>
<evidence type="ECO:0000256" key="2">
    <source>
        <dbReference type="ARBA" id="ARBA00003924"/>
    </source>
</evidence>
<dbReference type="PANTHER" id="PTHR21272:SF3">
    <property type="entry name" value="CATABOLIC 3-DEHYDROQUINASE"/>
    <property type="match status" value="1"/>
</dbReference>
<dbReference type="HAMAP" id="MF_00169">
    <property type="entry name" value="AroQ"/>
    <property type="match status" value="1"/>
</dbReference>
<feature type="active site" description="Proton donor" evidence="9 10">
    <location>
        <position position="101"/>
    </location>
</feature>
<dbReference type="OrthoDB" id="9790793at2"/>
<keyword evidence="8 9" id="KW-0456">Lyase</keyword>
<dbReference type="GO" id="GO:0019631">
    <property type="term" value="P:quinate catabolic process"/>
    <property type="evidence" value="ECO:0007669"/>
    <property type="project" value="TreeGrafter"/>
</dbReference>
<dbReference type="InterPro" id="IPR018509">
    <property type="entry name" value="DHquinase_II_CS"/>
</dbReference>
<dbReference type="Proteomes" id="UP000002745">
    <property type="component" value="Chromosome"/>
</dbReference>
<dbReference type="STRING" id="582402.Hbal_1900"/>
<evidence type="ECO:0000256" key="8">
    <source>
        <dbReference type="ARBA" id="ARBA00023239"/>
    </source>
</evidence>
<dbReference type="GO" id="GO:0003855">
    <property type="term" value="F:3-dehydroquinate dehydratase activity"/>
    <property type="evidence" value="ECO:0007669"/>
    <property type="project" value="UniProtKB-UniRule"/>
</dbReference>
<reference evidence="14" key="1">
    <citation type="journal article" date="2011" name="J. Bacteriol.">
        <title>Genome sequences of eight morphologically diverse alphaproteobacteria.</title>
        <authorList>
            <consortium name="US DOE Joint Genome Institute"/>
            <person name="Brown P.J."/>
            <person name="Kysela D.T."/>
            <person name="Buechlein A."/>
            <person name="Hemmerich C."/>
            <person name="Brun Y.V."/>
        </authorList>
    </citation>
    <scope>NUCLEOTIDE SEQUENCE [LARGE SCALE GENOMIC DNA]</scope>
    <source>
        <strain evidence="14">ATCC 49814 / DSM 5838 / IFAM 1418</strain>
    </source>
</reference>
<comment type="subunit">
    <text evidence="5 9">Homododecamer.</text>
</comment>
<keyword evidence="14" id="KW-1185">Reference proteome</keyword>
<proteinExistence type="inferred from homology"/>
<dbReference type="NCBIfam" id="NF003807">
    <property type="entry name" value="PRK05395.1-4"/>
    <property type="match status" value="1"/>
</dbReference>
<feature type="binding site" evidence="9 11">
    <location>
        <position position="75"/>
    </location>
    <ligand>
        <name>substrate</name>
    </ligand>
</feature>
<dbReference type="SUPFAM" id="SSF52304">
    <property type="entry name" value="Type II 3-dehydroquinate dehydratase"/>
    <property type="match status" value="1"/>
</dbReference>
<dbReference type="NCBIfam" id="NF003806">
    <property type="entry name" value="PRK05395.1-3"/>
    <property type="match status" value="1"/>
</dbReference>
<dbReference type="GO" id="GO:0009073">
    <property type="term" value="P:aromatic amino acid family biosynthetic process"/>
    <property type="evidence" value="ECO:0007669"/>
    <property type="project" value="UniProtKB-KW"/>
</dbReference>
<dbReference type="GO" id="GO:0008652">
    <property type="term" value="P:amino acid biosynthetic process"/>
    <property type="evidence" value="ECO:0007669"/>
    <property type="project" value="UniProtKB-KW"/>
</dbReference>
<dbReference type="EMBL" id="CP001678">
    <property type="protein sequence ID" value="ACT59586.1"/>
    <property type="molecule type" value="Genomic_DNA"/>
</dbReference>
<sequence>MSLILYCLNGPNLNLLGTREPEIYGKETLQDIEKIASDKASELNAKLTFRQSNHEGELVDWIQEARNKASALILNAAAYTHTSIAIHDALKTLEIPIIELHLSNPHSRESFRANSYVAPCANGVIAGFGSAGYSLSVEAAVSLVNKRSIK</sequence>
<evidence type="ECO:0000256" key="6">
    <source>
        <dbReference type="ARBA" id="ARBA00012060"/>
    </source>
</evidence>
<organism evidence="13 14">
    <name type="scientific">Hirschia baltica (strain ATCC 49814 / DSM 5838 / IFAM 1418)</name>
    <dbReference type="NCBI Taxonomy" id="582402"/>
    <lineage>
        <taxon>Bacteria</taxon>
        <taxon>Pseudomonadati</taxon>
        <taxon>Pseudomonadota</taxon>
        <taxon>Alphaproteobacteria</taxon>
        <taxon>Hyphomonadales</taxon>
        <taxon>Hyphomonadaceae</taxon>
        <taxon>Hirschia</taxon>
    </lineage>
</organism>
<gene>
    <name evidence="9" type="primary">aroQ</name>
    <name evidence="13" type="ordered locus">Hbal_1900</name>
</gene>
<evidence type="ECO:0000313" key="13">
    <source>
        <dbReference type="EMBL" id="ACT59586.1"/>
    </source>
</evidence>
<feature type="binding site" evidence="9 11">
    <location>
        <position position="112"/>
    </location>
    <ligand>
        <name>substrate</name>
    </ligand>
</feature>
<dbReference type="RefSeq" id="WP_015827736.1">
    <property type="nucleotide sequence ID" value="NC_012982.1"/>
</dbReference>
<feature type="active site" description="Proton acceptor" evidence="9 10">
    <location>
        <position position="24"/>
    </location>
</feature>
<feature type="binding site" evidence="9 11">
    <location>
        <position position="88"/>
    </location>
    <ligand>
        <name>substrate</name>
    </ligand>
</feature>
<evidence type="ECO:0000256" key="4">
    <source>
        <dbReference type="ARBA" id="ARBA00011037"/>
    </source>
</evidence>
<dbReference type="eggNOG" id="COG0757">
    <property type="taxonomic scope" value="Bacteria"/>
</dbReference>
<dbReference type="InterPro" id="IPR036441">
    <property type="entry name" value="DHquinase_II_sf"/>
</dbReference>
<dbReference type="Pfam" id="PF01220">
    <property type="entry name" value="DHquinase_II"/>
    <property type="match status" value="1"/>
</dbReference>
<dbReference type="CDD" id="cd00466">
    <property type="entry name" value="DHQase_II"/>
    <property type="match status" value="1"/>
</dbReference>
<dbReference type="HOGENOM" id="CLU_090968_1_0_5"/>
<dbReference type="UniPathway" id="UPA00053">
    <property type="reaction ID" value="UER00086"/>
</dbReference>
<name>C6XKL9_HIRBI</name>
<evidence type="ECO:0000256" key="11">
    <source>
        <dbReference type="PIRSR" id="PIRSR001399-2"/>
    </source>
</evidence>
<evidence type="ECO:0000256" key="12">
    <source>
        <dbReference type="PIRSR" id="PIRSR001399-3"/>
    </source>
</evidence>
<evidence type="ECO:0000256" key="1">
    <source>
        <dbReference type="ARBA" id="ARBA00001864"/>
    </source>
</evidence>
<protein>
    <recommendedName>
        <fullName evidence="6 9">3-dehydroquinate dehydratase</fullName>
        <shortName evidence="9">3-dehydroquinase</shortName>
        <ecNumber evidence="6 9">4.2.1.10</ecNumber>
    </recommendedName>
    <alternativeName>
        <fullName evidence="9">Type II DHQase</fullName>
    </alternativeName>
</protein>
<feature type="binding site" evidence="9 11">
    <location>
        <begin position="102"/>
        <end position="103"/>
    </location>
    <ligand>
        <name>substrate</name>
    </ligand>
</feature>
<keyword evidence="7 9" id="KW-0057">Aromatic amino acid biosynthesis</keyword>
<dbReference type="PIRSF" id="PIRSF001399">
    <property type="entry name" value="DHquinase_II"/>
    <property type="match status" value="1"/>
</dbReference>
<comment type="pathway">
    <text evidence="3 9">Metabolic intermediate biosynthesis; chorismate biosynthesis; chorismate from D-erythrose 4-phosphate and phosphoenolpyruvate: step 3/7.</text>
</comment>
<dbReference type="PANTHER" id="PTHR21272">
    <property type="entry name" value="CATABOLIC 3-DEHYDROQUINASE"/>
    <property type="match status" value="1"/>
</dbReference>
<evidence type="ECO:0000256" key="9">
    <source>
        <dbReference type="HAMAP-Rule" id="MF_00169"/>
    </source>
</evidence>
<keyword evidence="9" id="KW-0028">Amino-acid biosynthesis</keyword>
<feature type="site" description="Transition state stabilizer" evidence="9 12">
    <location>
        <position position="19"/>
    </location>
</feature>
<comment type="similarity">
    <text evidence="4 9">Belongs to the type-II 3-dehydroquinase family.</text>
</comment>
<dbReference type="InterPro" id="IPR001874">
    <property type="entry name" value="DHquinase_II"/>
</dbReference>
<dbReference type="PROSITE" id="PS01029">
    <property type="entry name" value="DEHYDROQUINASE_II"/>
    <property type="match status" value="1"/>
</dbReference>
<evidence type="ECO:0000256" key="3">
    <source>
        <dbReference type="ARBA" id="ARBA00004902"/>
    </source>
</evidence>
<accession>C6XKL9</accession>
<dbReference type="GO" id="GO:0009423">
    <property type="term" value="P:chorismate biosynthetic process"/>
    <property type="evidence" value="ECO:0007669"/>
    <property type="project" value="UniProtKB-UniRule"/>
</dbReference>
<comment type="catalytic activity">
    <reaction evidence="1 9">
        <text>3-dehydroquinate = 3-dehydroshikimate + H2O</text>
        <dbReference type="Rhea" id="RHEA:21096"/>
        <dbReference type="ChEBI" id="CHEBI:15377"/>
        <dbReference type="ChEBI" id="CHEBI:16630"/>
        <dbReference type="ChEBI" id="CHEBI:32364"/>
        <dbReference type="EC" id="4.2.1.10"/>
    </reaction>
</comment>
<comment type="function">
    <text evidence="2 9">Catalyzes a trans-dehydration via an enolate intermediate.</text>
</comment>
<dbReference type="EC" id="4.2.1.10" evidence="6 9"/>
<evidence type="ECO:0000256" key="7">
    <source>
        <dbReference type="ARBA" id="ARBA00023141"/>
    </source>
</evidence>
<feature type="binding site" evidence="9 11">
    <location>
        <position position="81"/>
    </location>
    <ligand>
        <name>substrate</name>
    </ligand>
</feature>
<dbReference type="AlphaFoldDB" id="C6XKL9"/>
<dbReference type="NCBIfam" id="NF003805">
    <property type="entry name" value="PRK05395.1-2"/>
    <property type="match status" value="1"/>
</dbReference>
<dbReference type="NCBIfam" id="TIGR01088">
    <property type="entry name" value="aroQ"/>
    <property type="match status" value="1"/>
</dbReference>
<dbReference type="KEGG" id="hba:Hbal_1900"/>